<dbReference type="GO" id="GO:0004852">
    <property type="term" value="F:uroporphyrinogen-III synthase activity"/>
    <property type="evidence" value="ECO:0007669"/>
    <property type="project" value="UniProtKB-EC"/>
</dbReference>
<dbReference type="Proteomes" id="UP000776276">
    <property type="component" value="Unassembled WGS sequence"/>
</dbReference>
<evidence type="ECO:0000259" key="1">
    <source>
        <dbReference type="Pfam" id="PF02602"/>
    </source>
</evidence>
<feature type="domain" description="Tetrapyrrole biosynthesis uroporphyrinogen III synthase" evidence="1">
    <location>
        <begin position="17"/>
        <end position="213"/>
    </location>
</feature>
<dbReference type="EMBL" id="JAHKRT010000004">
    <property type="protein sequence ID" value="MBU3078172.1"/>
    <property type="molecule type" value="Genomic_DNA"/>
</dbReference>
<sequence length="219" mass="21921">MTTVLVLRPEPGATASAARAEAAGFRAVTAPLFTIAPVDWAPPTEPVDALMLTSANAVRHGGPALALFHDLPVHAVGIETAAIASAAGFRDVRIGPGDAAGLVAALPDGLRVLHLAGREHRPALPAQGLRRIVYAADPVTALPDAAREALAGGAIALLHSARAAATFAALVETAGLSRAGIAVAALSPAVAAAAGIGWRRCAIAGAPDDEALFRAANCR</sequence>
<dbReference type="RefSeq" id="WP_216323879.1">
    <property type="nucleotide sequence ID" value="NZ_JAHKRT010000004.1"/>
</dbReference>
<evidence type="ECO:0000313" key="3">
    <source>
        <dbReference type="Proteomes" id="UP000776276"/>
    </source>
</evidence>
<reference evidence="2 3" key="1">
    <citation type="submission" date="2021-06" db="EMBL/GenBank/DDBJ databases">
        <title>Sphingomonas sp. XMGL2, whole genome shotgun sequencing project.</title>
        <authorList>
            <person name="Zhao G."/>
            <person name="Shen L."/>
        </authorList>
    </citation>
    <scope>NUCLEOTIDE SEQUENCE [LARGE SCALE GENOMIC DNA]</scope>
    <source>
        <strain evidence="2 3">XMGL2</strain>
    </source>
</reference>
<name>A0ABS6BKM3_9SPHN</name>
<accession>A0ABS6BKM3</accession>
<protein>
    <submittedName>
        <fullName evidence="2">Uroporphyrinogen-III synthase</fullName>
        <ecNumber evidence="2">4.2.1.75</ecNumber>
    </submittedName>
</protein>
<dbReference type="Pfam" id="PF02602">
    <property type="entry name" value="HEM4"/>
    <property type="match status" value="1"/>
</dbReference>
<dbReference type="InterPro" id="IPR003754">
    <property type="entry name" value="4pyrrol_synth_uPrphyn_synth"/>
</dbReference>
<keyword evidence="3" id="KW-1185">Reference proteome</keyword>
<proteinExistence type="predicted"/>
<organism evidence="2 3">
    <name type="scientific">Sphingomonas quercus</name>
    <dbReference type="NCBI Taxonomy" id="2842451"/>
    <lineage>
        <taxon>Bacteria</taxon>
        <taxon>Pseudomonadati</taxon>
        <taxon>Pseudomonadota</taxon>
        <taxon>Alphaproteobacteria</taxon>
        <taxon>Sphingomonadales</taxon>
        <taxon>Sphingomonadaceae</taxon>
        <taxon>Sphingomonas</taxon>
    </lineage>
</organism>
<keyword evidence="2" id="KW-0456">Lyase</keyword>
<gene>
    <name evidence="2" type="ORF">KOF26_09860</name>
</gene>
<comment type="caution">
    <text evidence="2">The sequence shown here is derived from an EMBL/GenBank/DDBJ whole genome shotgun (WGS) entry which is preliminary data.</text>
</comment>
<dbReference type="EC" id="4.2.1.75" evidence="2"/>
<evidence type="ECO:0000313" key="2">
    <source>
        <dbReference type="EMBL" id="MBU3078172.1"/>
    </source>
</evidence>